<dbReference type="RefSeq" id="WP_262398907.1">
    <property type="nucleotide sequence ID" value="NZ_JACRTB010000003.1"/>
</dbReference>
<comment type="caution">
    <text evidence="2">The sequence shown here is derived from an EMBL/GenBank/DDBJ whole genome shotgun (WGS) entry which is preliminary data.</text>
</comment>
<accession>A0ABR7NGE0</accession>
<evidence type="ECO:0000313" key="2">
    <source>
        <dbReference type="EMBL" id="MBC8575260.1"/>
    </source>
</evidence>
<evidence type="ECO:0000313" key="3">
    <source>
        <dbReference type="Proteomes" id="UP000658131"/>
    </source>
</evidence>
<dbReference type="EMBL" id="JACRTB010000003">
    <property type="protein sequence ID" value="MBC8575260.1"/>
    <property type="molecule type" value="Genomic_DNA"/>
</dbReference>
<gene>
    <name evidence="2" type="ORF">H8717_02380</name>
</gene>
<protein>
    <submittedName>
        <fullName evidence="2">DUF4093 domain-containing protein</fullName>
    </submittedName>
</protein>
<name>A0ABR7NGE0_9FIRM</name>
<dbReference type="PANTHER" id="PTHR39156">
    <property type="entry name" value="RIBONUCLEASE M5"/>
    <property type="match status" value="1"/>
</dbReference>
<dbReference type="SUPFAM" id="SSF110455">
    <property type="entry name" value="Toprim domain"/>
    <property type="match status" value="1"/>
</dbReference>
<keyword evidence="3" id="KW-1185">Reference proteome</keyword>
<reference evidence="2 3" key="1">
    <citation type="submission" date="2020-08" db="EMBL/GenBank/DDBJ databases">
        <title>Genome public.</title>
        <authorList>
            <person name="Liu C."/>
            <person name="Sun Q."/>
        </authorList>
    </citation>
    <scope>NUCLEOTIDE SEQUENCE [LARGE SCALE GENOMIC DNA]</scope>
    <source>
        <strain evidence="2 3">BX1</strain>
    </source>
</reference>
<proteinExistence type="predicted"/>
<feature type="domain" description="Toprim" evidence="1">
    <location>
        <begin position="5"/>
        <end position="80"/>
    </location>
</feature>
<dbReference type="SMART" id="SM00493">
    <property type="entry name" value="TOPRIM"/>
    <property type="match status" value="1"/>
</dbReference>
<evidence type="ECO:0000259" key="1">
    <source>
        <dbReference type="SMART" id="SM00493"/>
    </source>
</evidence>
<dbReference type="PANTHER" id="PTHR39156:SF2">
    <property type="entry name" value="DNA PRIMASE (BACTERIAL TYPE) AND SMALL PRIMASE-LIKE PROTEINS"/>
    <property type="match status" value="1"/>
</dbReference>
<dbReference type="Proteomes" id="UP000658131">
    <property type="component" value="Unassembled WGS sequence"/>
</dbReference>
<organism evidence="2 3">
    <name type="scientific">Yanshouia hominis</name>
    <dbReference type="NCBI Taxonomy" id="2763673"/>
    <lineage>
        <taxon>Bacteria</taxon>
        <taxon>Bacillati</taxon>
        <taxon>Bacillota</taxon>
        <taxon>Clostridia</taxon>
        <taxon>Eubacteriales</taxon>
        <taxon>Oscillospiraceae</taxon>
        <taxon>Yanshouia</taxon>
    </lineage>
</organism>
<dbReference type="InterPro" id="IPR006171">
    <property type="entry name" value="TOPRIM_dom"/>
</dbReference>
<dbReference type="InterPro" id="IPR025156">
    <property type="entry name" value="RNase_M5_C"/>
</dbReference>
<sequence>MLKVRRPIVVEGRYDRIRLSSVIDGVILETGGFRIFKDKEMLAALRHLARTTGLILLTDSDQAGFRIRNFLRGALGRDARLTQVYIPGIRGVERRKAVPSAEGLLGVEGMEESVLLEAFRRAGVGCEEVQKSSGLTRADLFDARLIGAPDSAERRRRLLQSLSLPQRLSTSAMLDLLGTLLTREEFLQRTASLDQPREESSCS</sequence>
<dbReference type="Gene3D" id="3.40.1360.10">
    <property type="match status" value="1"/>
</dbReference>
<dbReference type="Pfam" id="PF13331">
    <property type="entry name" value="DUF4093"/>
    <property type="match status" value="1"/>
</dbReference>